<comment type="caution">
    <text evidence="1">The sequence shown here is derived from an EMBL/GenBank/DDBJ whole genome shotgun (WGS) entry which is preliminary data.</text>
</comment>
<accession>X1KHM4</accession>
<dbReference type="AlphaFoldDB" id="X1KHM4"/>
<protein>
    <submittedName>
        <fullName evidence="1">Uncharacterized protein</fullName>
    </submittedName>
</protein>
<dbReference type="EMBL" id="BARU01049414">
    <property type="protein sequence ID" value="GAH93115.1"/>
    <property type="molecule type" value="Genomic_DNA"/>
</dbReference>
<feature type="non-terminal residue" evidence="1">
    <location>
        <position position="39"/>
    </location>
</feature>
<proteinExistence type="predicted"/>
<name>X1KHM4_9ZZZZ</name>
<gene>
    <name evidence="1" type="ORF">S03H2_72762</name>
</gene>
<organism evidence="1">
    <name type="scientific">marine sediment metagenome</name>
    <dbReference type="NCBI Taxonomy" id="412755"/>
    <lineage>
        <taxon>unclassified sequences</taxon>
        <taxon>metagenomes</taxon>
        <taxon>ecological metagenomes</taxon>
    </lineage>
</organism>
<evidence type="ECO:0000313" key="1">
    <source>
        <dbReference type="EMBL" id="GAH93115.1"/>
    </source>
</evidence>
<reference evidence="1" key="1">
    <citation type="journal article" date="2014" name="Front. Microbiol.">
        <title>High frequency of phylogenetically diverse reductive dehalogenase-homologous genes in deep subseafloor sedimentary metagenomes.</title>
        <authorList>
            <person name="Kawai M."/>
            <person name="Futagami T."/>
            <person name="Toyoda A."/>
            <person name="Takaki Y."/>
            <person name="Nishi S."/>
            <person name="Hori S."/>
            <person name="Arai W."/>
            <person name="Tsubouchi T."/>
            <person name="Morono Y."/>
            <person name="Uchiyama I."/>
            <person name="Ito T."/>
            <person name="Fujiyama A."/>
            <person name="Inagaki F."/>
            <person name="Takami H."/>
        </authorList>
    </citation>
    <scope>NUCLEOTIDE SEQUENCE</scope>
    <source>
        <strain evidence="1">Expedition CK06-06</strain>
    </source>
</reference>
<sequence length="39" mass="4196">MRRLKTNYTIKGIAEKNKIKVQEIVTGGTTDAAAAFEAG</sequence>